<dbReference type="PANTHER" id="PTHR11249">
    <property type="entry name" value="GLIAL FACTOR NATURATION FACTOR"/>
    <property type="match status" value="1"/>
</dbReference>
<dbReference type="GO" id="GO:0071846">
    <property type="term" value="P:actin filament debranching"/>
    <property type="evidence" value="ECO:0007669"/>
    <property type="project" value="InterPro"/>
</dbReference>
<dbReference type="InterPro" id="IPR011171">
    <property type="entry name" value="GMF"/>
</dbReference>
<name>A0AAN8A7V7_9SACH</name>
<comment type="caution">
    <text evidence="5">The sequence shown here is derived from an EMBL/GenBank/DDBJ whole genome shotgun (WGS) entry which is preliminary data.</text>
</comment>
<proteinExistence type="inferred from homology"/>
<dbReference type="Pfam" id="PF00241">
    <property type="entry name" value="Cofilin_ADF"/>
    <property type="match status" value="1"/>
</dbReference>
<evidence type="ECO:0000256" key="2">
    <source>
        <dbReference type="ARBA" id="ARBA00022490"/>
    </source>
</evidence>
<evidence type="ECO:0000313" key="5">
    <source>
        <dbReference type="EMBL" id="KAK5781532.1"/>
    </source>
</evidence>
<gene>
    <name evidence="5" type="ORF">RI543_001080</name>
</gene>
<dbReference type="AlphaFoldDB" id="A0AAN8A7V7"/>
<dbReference type="InterPro" id="IPR029006">
    <property type="entry name" value="ADF-H/Gelsolin-like_dom_sf"/>
</dbReference>
<organism evidence="5 6">
    <name type="scientific">Arxiozyma heterogenica</name>
    <dbReference type="NCBI Taxonomy" id="278026"/>
    <lineage>
        <taxon>Eukaryota</taxon>
        <taxon>Fungi</taxon>
        <taxon>Dikarya</taxon>
        <taxon>Ascomycota</taxon>
        <taxon>Saccharomycotina</taxon>
        <taxon>Saccharomycetes</taxon>
        <taxon>Saccharomycetales</taxon>
        <taxon>Saccharomycetaceae</taxon>
        <taxon>Arxiozyma</taxon>
    </lineage>
</organism>
<dbReference type="GO" id="GO:0005634">
    <property type="term" value="C:nucleus"/>
    <property type="evidence" value="ECO:0007669"/>
    <property type="project" value="UniProtKB-SubCell"/>
</dbReference>
<evidence type="ECO:0000313" key="6">
    <source>
        <dbReference type="Proteomes" id="UP001306508"/>
    </source>
</evidence>
<comment type="subcellular location">
    <subcellularLocation>
        <location evidence="3">Cytoplasm</location>
    </subcellularLocation>
    <subcellularLocation>
        <location evidence="3">Nucleus</location>
    </subcellularLocation>
</comment>
<feature type="domain" description="ADF-H" evidence="4">
    <location>
        <begin position="3"/>
        <end position="148"/>
    </location>
</feature>
<dbReference type="EMBL" id="JAWIZZ010000035">
    <property type="protein sequence ID" value="KAK5781532.1"/>
    <property type="molecule type" value="Genomic_DNA"/>
</dbReference>
<dbReference type="GO" id="GO:0034316">
    <property type="term" value="P:negative regulation of Arp2/3 complex-mediated actin nucleation"/>
    <property type="evidence" value="ECO:0007669"/>
    <property type="project" value="TreeGrafter"/>
</dbReference>
<dbReference type="Gene3D" id="3.40.20.10">
    <property type="entry name" value="Severin"/>
    <property type="match status" value="1"/>
</dbReference>
<accession>A0AAN8A7V7</accession>
<reference evidence="6" key="1">
    <citation type="submission" date="2023-07" db="EMBL/GenBank/DDBJ databases">
        <title>A draft genome of Kazachstania heterogenica Y-27499.</title>
        <authorList>
            <person name="Donic C."/>
            <person name="Kralova J.S."/>
            <person name="Fidel L."/>
            <person name="Ben-Dor S."/>
            <person name="Jung S."/>
        </authorList>
    </citation>
    <scope>NUCLEOTIDE SEQUENCE [LARGE SCALE GENOMIC DNA]</scope>
    <source>
        <strain evidence="6">Y27499</strain>
    </source>
</reference>
<dbReference type="SMART" id="SM00102">
    <property type="entry name" value="ADF"/>
    <property type="match status" value="1"/>
</dbReference>
<dbReference type="PROSITE" id="PS51263">
    <property type="entry name" value="ADF_H"/>
    <property type="match status" value="1"/>
</dbReference>
<dbReference type="PANTHER" id="PTHR11249:SF2">
    <property type="entry name" value="GLIA MATURATION FACTOR"/>
    <property type="match status" value="1"/>
</dbReference>
<dbReference type="GO" id="GO:0071933">
    <property type="term" value="F:Arp2/3 complex binding"/>
    <property type="evidence" value="ECO:0007669"/>
    <property type="project" value="InterPro"/>
</dbReference>
<keyword evidence="2 3" id="KW-0963">Cytoplasm</keyword>
<keyword evidence="6" id="KW-1185">Reference proteome</keyword>
<keyword evidence="3" id="KW-0539">Nucleus</keyword>
<dbReference type="SUPFAM" id="SSF55753">
    <property type="entry name" value="Actin depolymerizing proteins"/>
    <property type="match status" value="1"/>
</dbReference>
<evidence type="ECO:0000256" key="1">
    <source>
        <dbReference type="ARBA" id="ARBA00010055"/>
    </source>
</evidence>
<dbReference type="PIRSF" id="PIRSF001788">
    <property type="entry name" value="GMF-beta"/>
    <property type="match status" value="1"/>
</dbReference>
<comment type="similarity">
    <text evidence="1 3">Belongs to the actin-binding proteins ADF family. GMF subfamily.</text>
</comment>
<evidence type="ECO:0000259" key="4">
    <source>
        <dbReference type="PROSITE" id="PS51263"/>
    </source>
</evidence>
<dbReference type="Proteomes" id="UP001306508">
    <property type="component" value="Unassembled WGS sequence"/>
</dbReference>
<dbReference type="GO" id="GO:0030479">
    <property type="term" value="C:actin cortical patch"/>
    <property type="evidence" value="ECO:0007669"/>
    <property type="project" value="TreeGrafter"/>
</dbReference>
<sequence>MASLYKVSEDTKKTIQKFRISTSRSEKIKCLPIKIEPSPSYAIVVDREEQEELDEDLNELGDLSEILPDNAPRFVLTAYPLTNKDGIKQTPLILLYWKPLTVVSSEWKMLYAGALEMVKNLCGPSKTIEITSGLEDDDEVEELVCEIETRR</sequence>
<protein>
    <recommendedName>
        <fullName evidence="4">ADF-H domain-containing protein</fullName>
    </recommendedName>
</protein>
<dbReference type="InterPro" id="IPR002108">
    <property type="entry name" value="ADF-H"/>
</dbReference>
<evidence type="ECO:0000256" key="3">
    <source>
        <dbReference type="PIRNR" id="PIRNR001788"/>
    </source>
</evidence>
<dbReference type="GO" id="GO:0003779">
    <property type="term" value="F:actin binding"/>
    <property type="evidence" value="ECO:0007669"/>
    <property type="project" value="InterPro"/>
</dbReference>